<dbReference type="RefSeq" id="WP_006439532.1">
    <property type="nucleotide sequence ID" value="NZ_DS995355.1"/>
</dbReference>
<reference evidence="2 3" key="2">
    <citation type="submission" date="2008-10" db="EMBL/GenBank/DDBJ databases">
        <title>Draft genome sequence of Clostridium hiranonis (DSM 13275).</title>
        <authorList>
            <person name="Sudarsanam P."/>
            <person name="Ley R."/>
            <person name="Guruge J."/>
            <person name="Turnbaugh P.J."/>
            <person name="Mahowald M."/>
            <person name="Liep D."/>
            <person name="Gordon J."/>
        </authorList>
    </citation>
    <scope>NUCLEOTIDE SEQUENCE [LARGE SCALE GENOMIC DNA]</scope>
    <source>
        <strain evidence="2 3">DSM 13275</strain>
    </source>
</reference>
<dbReference type="AlphaFoldDB" id="B6FXK4"/>
<name>B6FXK4_PEPHT</name>
<organism evidence="2 3">
    <name type="scientific">Peptacetobacter hiranonis (strain DSM 13275 / JCM 10541 / KCTC 15199 / TO-931)</name>
    <name type="common">Clostridium hiranonis</name>
    <dbReference type="NCBI Taxonomy" id="500633"/>
    <lineage>
        <taxon>Bacteria</taxon>
        <taxon>Bacillati</taxon>
        <taxon>Bacillota</taxon>
        <taxon>Clostridia</taxon>
        <taxon>Peptostreptococcales</taxon>
        <taxon>Peptostreptococcaceae</taxon>
        <taxon>Peptacetobacter</taxon>
    </lineage>
</organism>
<accession>B6FXK4</accession>
<evidence type="ECO:0000313" key="2">
    <source>
        <dbReference type="EMBL" id="EEA85752.1"/>
    </source>
</evidence>
<evidence type="ECO:0000313" key="3">
    <source>
        <dbReference type="Proteomes" id="UP000003178"/>
    </source>
</evidence>
<keyword evidence="1" id="KW-0472">Membrane</keyword>
<keyword evidence="1" id="KW-1133">Transmembrane helix</keyword>
<dbReference type="OrthoDB" id="1998645at2"/>
<dbReference type="Proteomes" id="UP000003178">
    <property type="component" value="Unassembled WGS sequence"/>
</dbReference>
<evidence type="ECO:0000256" key="1">
    <source>
        <dbReference type="SAM" id="Phobius"/>
    </source>
</evidence>
<reference evidence="2 3" key="1">
    <citation type="submission" date="2008-09" db="EMBL/GenBank/DDBJ databases">
        <authorList>
            <person name="Fulton L."/>
            <person name="Clifton S."/>
            <person name="Fulton B."/>
            <person name="Xu J."/>
            <person name="Minx P."/>
            <person name="Pepin K.H."/>
            <person name="Johnson M."/>
            <person name="Thiruvilangam P."/>
            <person name="Bhonagiri V."/>
            <person name="Nash W.E."/>
            <person name="Mardis E.R."/>
            <person name="Wilson R.K."/>
        </authorList>
    </citation>
    <scope>NUCLEOTIDE SEQUENCE [LARGE SCALE GENOMIC DNA]</scope>
    <source>
        <strain evidence="2 3">DSM 13275</strain>
    </source>
</reference>
<dbReference type="HOGENOM" id="CLU_086962_1_0_9"/>
<dbReference type="eggNOG" id="ENOG5032ZTU">
    <property type="taxonomic scope" value="Bacteria"/>
</dbReference>
<gene>
    <name evidence="2" type="ORF">CLOHIR_00603</name>
</gene>
<sequence>MKKDDLDLKIRKAMVDMSEDVQPSDDMFEKIKSQIEFEQSRKEKVVTMKRNRKMLKVASVACALMITTVGVYAGGKAVGYFGISSSVYKYKDVPTIEQMEKETGIRKAFVDKFANGYKFDGAVIEDLNTTGSNGDTLDKTKAMNLVYKKSGSPEIFVDAHKKMPSEIALEEQDGYRNVEVNGIKLFVSTTNMRFVPPEHEKTAEEKQLEKEGKMTISYGSDKVEDKKSVTVAWEKDGVRYSISSLSDEGMPEQTLIDMAEELI</sequence>
<comment type="caution">
    <text evidence="2">The sequence shown here is derived from an EMBL/GenBank/DDBJ whole genome shotgun (WGS) entry which is preliminary data.</text>
</comment>
<dbReference type="EMBL" id="ABWP01000023">
    <property type="protein sequence ID" value="EEA85752.1"/>
    <property type="molecule type" value="Genomic_DNA"/>
</dbReference>
<dbReference type="STRING" id="500633.CLOHIR_00603"/>
<keyword evidence="3" id="KW-1185">Reference proteome</keyword>
<keyword evidence="1" id="KW-0812">Transmembrane</keyword>
<protein>
    <submittedName>
        <fullName evidence="2">Tat pathway signal sequence domain protein</fullName>
    </submittedName>
</protein>
<feature type="transmembrane region" description="Helical" evidence="1">
    <location>
        <begin position="54"/>
        <end position="75"/>
    </location>
</feature>
<proteinExistence type="predicted"/>